<evidence type="ECO:0000256" key="1">
    <source>
        <dbReference type="SAM" id="MobiDB-lite"/>
    </source>
</evidence>
<sequence>MKLGISRGQFSYSLRRGTVSPQKRKRPSSRLNANDVTQILFYAESSPENRCKTILELVSGPFRYLGISDRFIQRELQKIGYQRHVAHLKPPESQKTYEDTQRMGRSSSQLDI</sequence>
<feature type="region of interest" description="Disordered" evidence="1">
    <location>
        <begin position="87"/>
        <end position="112"/>
    </location>
</feature>
<reference evidence="2 3" key="1">
    <citation type="submission" date="2018-08" db="EMBL/GenBank/DDBJ databases">
        <authorList>
            <person name="Muller C M."/>
        </authorList>
    </citation>
    <scope>NUCLEOTIDE SEQUENCE [LARGE SCALE GENOMIC DNA]</scope>
</reference>
<organism evidence="2 3">
    <name type="scientific">Blumeria graminis f. sp. tritici</name>
    <dbReference type="NCBI Taxonomy" id="62690"/>
    <lineage>
        <taxon>Eukaryota</taxon>
        <taxon>Fungi</taxon>
        <taxon>Dikarya</taxon>
        <taxon>Ascomycota</taxon>
        <taxon>Pezizomycotina</taxon>
        <taxon>Leotiomycetes</taxon>
        <taxon>Erysiphales</taxon>
        <taxon>Erysiphaceae</taxon>
        <taxon>Blumeria</taxon>
    </lineage>
</organism>
<dbReference type="AlphaFoldDB" id="A0A9X9PR80"/>
<evidence type="ECO:0000313" key="3">
    <source>
        <dbReference type="Proteomes" id="UP000324639"/>
    </source>
</evidence>
<dbReference type="Proteomes" id="UP000324639">
    <property type="component" value="Chromosome Bgt_-02"/>
</dbReference>
<proteinExistence type="predicted"/>
<feature type="compositionally biased region" description="Basic and acidic residues" evidence="1">
    <location>
        <begin position="89"/>
        <end position="102"/>
    </location>
</feature>
<gene>
    <name evidence="2" type="ORF">BGT96224V316_LOCUS1002</name>
</gene>
<feature type="compositionally biased region" description="Polar residues" evidence="1">
    <location>
        <begin position="103"/>
        <end position="112"/>
    </location>
</feature>
<name>A0A9X9PR80_BLUGR</name>
<protein>
    <submittedName>
        <fullName evidence="2">Bgt-50175</fullName>
    </submittedName>
</protein>
<accession>A0A9X9PR80</accession>
<dbReference type="EMBL" id="LR026985">
    <property type="protein sequence ID" value="VCU39747.1"/>
    <property type="molecule type" value="Genomic_DNA"/>
</dbReference>
<keyword evidence="3" id="KW-1185">Reference proteome</keyword>
<evidence type="ECO:0000313" key="2">
    <source>
        <dbReference type="EMBL" id="VCU39747.1"/>
    </source>
</evidence>